<protein>
    <submittedName>
        <fullName evidence="1">Uncharacterized protein</fullName>
    </submittedName>
</protein>
<accession>A0ABR4ZMD4</accession>
<dbReference type="Proteomes" id="UP000031364">
    <property type="component" value="Unassembled WGS sequence"/>
</dbReference>
<sequence length="154" mass="17002">MVIPAWRSELQDASTTDDPELPTHHVHQDGKDFAWAPFDNRYLLTVSLAPGSIDADLLRIHAVGQPTTADLLLVLHPGPDNRRIGRIITTIAGYDELTLTAILATELNAEFREQIIAAIGASLTGERNAWRRIARNLHADDPVRRAIVDGLEQT</sequence>
<reference evidence="1 2" key="1">
    <citation type="journal article" date="2014" name="Int. J. Syst. Evol. Microbiol.">
        <title>Nocardia vulneris sp. nov., isolated from wounds of human patients in North America.</title>
        <authorList>
            <person name="Lasker B.A."/>
            <person name="Bell M."/>
            <person name="Klenk H.P."/>
            <person name="Sproer C."/>
            <person name="Schumann C."/>
            <person name="Schumann P."/>
            <person name="Brown J.M."/>
        </authorList>
    </citation>
    <scope>NUCLEOTIDE SEQUENCE [LARGE SCALE GENOMIC DNA]</scope>
    <source>
        <strain evidence="1 2">W9851</strain>
    </source>
</reference>
<organism evidence="1 2">
    <name type="scientific">Nocardia vulneris</name>
    <dbReference type="NCBI Taxonomy" id="1141657"/>
    <lineage>
        <taxon>Bacteria</taxon>
        <taxon>Bacillati</taxon>
        <taxon>Actinomycetota</taxon>
        <taxon>Actinomycetes</taxon>
        <taxon>Mycobacteriales</taxon>
        <taxon>Nocardiaceae</taxon>
        <taxon>Nocardia</taxon>
    </lineage>
</organism>
<keyword evidence="2" id="KW-1185">Reference proteome</keyword>
<dbReference type="EMBL" id="JNFP01000004">
    <property type="protein sequence ID" value="KIA66094.1"/>
    <property type="molecule type" value="Genomic_DNA"/>
</dbReference>
<proteinExistence type="predicted"/>
<comment type="caution">
    <text evidence="1">The sequence shown here is derived from an EMBL/GenBank/DDBJ whole genome shotgun (WGS) entry which is preliminary data.</text>
</comment>
<evidence type="ECO:0000313" key="1">
    <source>
        <dbReference type="EMBL" id="KIA66094.1"/>
    </source>
</evidence>
<name>A0ABR4ZMD4_9NOCA</name>
<evidence type="ECO:0000313" key="2">
    <source>
        <dbReference type="Proteomes" id="UP000031364"/>
    </source>
</evidence>
<gene>
    <name evidence="1" type="ORF">FG87_04640</name>
</gene>